<dbReference type="RefSeq" id="WP_349297496.1">
    <property type="nucleotide sequence ID" value="NZ_JBEDNQ010000003.1"/>
</dbReference>
<sequence>MTPPVAAGSGERDLAAVARMFADPGRARILAALADGRSLAASVLAAEAGVSPSSASEHLAQLCDAGLLTVERSGRHRYHRLADRQVAVAIEALLAIAPQRPVRSLREHQRAAALRTARTCYDHLAGRLGVAVTAALVERGALEPVDGVPDTRRRPHDPISAPLPTHPYRLGPDAAAVLNGLGVDLAALRDAPSRRPLLRFCLDWSEQRHHLGGRLGAALLSAATERGWVLPTRRRRVVELTAEGSRALGVEI</sequence>
<dbReference type="PANTHER" id="PTHR39168:SF1">
    <property type="entry name" value="TRANSCRIPTIONAL REGULATORY PROTEIN"/>
    <property type="match status" value="1"/>
</dbReference>
<dbReference type="InterPro" id="IPR036390">
    <property type="entry name" value="WH_DNA-bd_sf"/>
</dbReference>
<dbReference type="InterPro" id="IPR036388">
    <property type="entry name" value="WH-like_DNA-bd_sf"/>
</dbReference>
<dbReference type="InterPro" id="IPR011991">
    <property type="entry name" value="ArsR-like_HTH"/>
</dbReference>
<dbReference type="Proteomes" id="UP001494902">
    <property type="component" value="Unassembled WGS sequence"/>
</dbReference>
<dbReference type="SUPFAM" id="SSF46785">
    <property type="entry name" value="Winged helix' DNA-binding domain"/>
    <property type="match status" value="1"/>
</dbReference>
<evidence type="ECO:0000259" key="2">
    <source>
        <dbReference type="PROSITE" id="PS50987"/>
    </source>
</evidence>
<comment type="caution">
    <text evidence="3">The sequence shown here is derived from an EMBL/GenBank/DDBJ whole genome shotgun (WGS) entry which is preliminary data.</text>
</comment>
<accession>A0ABV1K979</accession>
<reference evidence="3 4" key="1">
    <citation type="submission" date="2024-03" db="EMBL/GenBank/DDBJ databases">
        <title>Draft genome sequence of Pseudonocardia nematodicida JCM 31783.</title>
        <authorList>
            <person name="Butdee W."/>
            <person name="Duangmal K."/>
        </authorList>
    </citation>
    <scope>NUCLEOTIDE SEQUENCE [LARGE SCALE GENOMIC DNA]</scope>
    <source>
        <strain evidence="3 4">JCM 31783</strain>
    </source>
</reference>
<dbReference type="PANTHER" id="PTHR39168">
    <property type="entry name" value="TRANSCRIPTIONAL REGULATOR-RELATED"/>
    <property type="match status" value="1"/>
</dbReference>
<dbReference type="CDD" id="cd00090">
    <property type="entry name" value="HTH_ARSR"/>
    <property type="match status" value="1"/>
</dbReference>
<evidence type="ECO:0000313" key="3">
    <source>
        <dbReference type="EMBL" id="MEQ3550408.1"/>
    </source>
</evidence>
<dbReference type="NCBIfam" id="NF033788">
    <property type="entry name" value="HTH_metalloreg"/>
    <property type="match status" value="1"/>
</dbReference>
<evidence type="ECO:0000256" key="1">
    <source>
        <dbReference type="SAM" id="MobiDB-lite"/>
    </source>
</evidence>
<keyword evidence="4" id="KW-1185">Reference proteome</keyword>
<dbReference type="Pfam" id="PF12840">
    <property type="entry name" value="HTH_20"/>
    <property type="match status" value="1"/>
</dbReference>
<name>A0ABV1K979_9PSEU</name>
<dbReference type="SMART" id="SM00418">
    <property type="entry name" value="HTH_ARSR"/>
    <property type="match status" value="1"/>
</dbReference>
<feature type="domain" description="HTH arsR-type" evidence="2">
    <location>
        <begin position="6"/>
        <end position="101"/>
    </location>
</feature>
<dbReference type="PROSITE" id="PS50987">
    <property type="entry name" value="HTH_ARSR_2"/>
    <property type="match status" value="1"/>
</dbReference>
<protein>
    <submittedName>
        <fullName evidence="3">Metalloregulator ArsR/SmtB family transcription factor</fullName>
    </submittedName>
</protein>
<organism evidence="3 4">
    <name type="scientific">Pseudonocardia nematodicida</name>
    <dbReference type="NCBI Taxonomy" id="1206997"/>
    <lineage>
        <taxon>Bacteria</taxon>
        <taxon>Bacillati</taxon>
        <taxon>Actinomycetota</taxon>
        <taxon>Actinomycetes</taxon>
        <taxon>Pseudonocardiales</taxon>
        <taxon>Pseudonocardiaceae</taxon>
        <taxon>Pseudonocardia</taxon>
    </lineage>
</organism>
<gene>
    <name evidence="3" type="ORF">WIS52_07990</name>
</gene>
<feature type="region of interest" description="Disordered" evidence="1">
    <location>
        <begin position="146"/>
        <end position="166"/>
    </location>
</feature>
<dbReference type="InterPro" id="IPR052543">
    <property type="entry name" value="HTH_Metal-responsive_Reg"/>
</dbReference>
<dbReference type="Gene3D" id="1.10.10.10">
    <property type="entry name" value="Winged helix-like DNA-binding domain superfamily/Winged helix DNA-binding domain"/>
    <property type="match status" value="1"/>
</dbReference>
<dbReference type="EMBL" id="JBEDNQ010000003">
    <property type="protein sequence ID" value="MEQ3550408.1"/>
    <property type="molecule type" value="Genomic_DNA"/>
</dbReference>
<dbReference type="PRINTS" id="PR00778">
    <property type="entry name" value="HTHARSR"/>
</dbReference>
<proteinExistence type="predicted"/>
<dbReference type="InterPro" id="IPR001845">
    <property type="entry name" value="HTH_ArsR_DNA-bd_dom"/>
</dbReference>
<evidence type="ECO:0000313" key="4">
    <source>
        <dbReference type="Proteomes" id="UP001494902"/>
    </source>
</evidence>